<keyword evidence="2" id="KW-0732">Signal</keyword>
<protein>
    <submittedName>
        <fullName evidence="3">Uncharacterized protein</fullName>
    </submittedName>
</protein>
<evidence type="ECO:0000256" key="2">
    <source>
        <dbReference type="SAM" id="SignalP"/>
    </source>
</evidence>
<dbReference type="STRING" id="28134.SAMN05444288_0398"/>
<feature type="signal peptide" evidence="2">
    <location>
        <begin position="1"/>
        <end position="20"/>
    </location>
</feature>
<name>E7RMW8_9BACT</name>
<dbReference type="Proteomes" id="UP000005580">
    <property type="component" value="Unassembled WGS sequence"/>
</dbReference>
<dbReference type="RefSeq" id="WP_004369165.1">
    <property type="nucleotide sequence ID" value="NZ_GL833119.1"/>
</dbReference>
<gene>
    <name evidence="3" type="ORF">HMPREF0663_10468</name>
</gene>
<comment type="caution">
    <text evidence="3">The sequence shown here is derived from an EMBL/GenBank/DDBJ whole genome shotgun (WGS) entry which is preliminary data.</text>
</comment>
<evidence type="ECO:0000313" key="4">
    <source>
        <dbReference type="Proteomes" id="UP000005580"/>
    </source>
</evidence>
<reference evidence="3" key="1">
    <citation type="submission" date="2011-01" db="EMBL/GenBank/DDBJ databases">
        <authorList>
            <person name="Muzny D."/>
            <person name="Qin X."/>
            <person name="Buhay C."/>
            <person name="Dugan-Rocha S."/>
            <person name="Ding Y."/>
            <person name="Chen G."/>
            <person name="Hawes A."/>
            <person name="Holder M."/>
            <person name="Jhangiani S."/>
            <person name="Johnson A."/>
            <person name="Khan Z."/>
            <person name="Li Z."/>
            <person name="Liu W."/>
            <person name="Liu X."/>
            <person name="Perez L."/>
            <person name="Shen H."/>
            <person name="Wang Q."/>
            <person name="Watt J."/>
            <person name="Xi L."/>
            <person name="Xin Y."/>
            <person name="Zhou J."/>
            <person name="Deng J."/>
            <person name="Jiang H."/>
            <person name="Liu Y."/>
            <person name="Qu J."/>
            <person name="Song X.-Z."/>
            <person name="Zhang L."/>
            <person name="Villasana D."/>
            <person name="Johnson A."/>
            <person name="Liu J."/>
            <person name="Liyanage D."/>
            <person name="Lorensuhewa L."/>
            <person name="Robinson T."/>
            <person name="Song A."/>
            <person name="Song B.-B."/>
            <person name="Dinh H."/>
            <person name="Thornton R."/>
            <person name="Coyle M."/>
            <person name="Francisco L."/>
            <person name="Jackson L."/>
            <person name="Javaid M."/>
            <person name="Korchina V."/>
            <person name="Kovar C."/>
            <person name="Mata R."/>
            <person name="Mathew T."/>
            <person name="Ngo R."/>
            <person name="Nguyen L."/>
            <person name="Nguyen N."/>
            <person name="Okwuonu G."/>
            <person name="Ongeri F."/>
            <person name="Pham C."/>
            <person name="Simmons D."/>
            <person name="Wilczek-Boney K."/>
            <person name="Hale W."/>
            <person name="Jakkamsetti A."/>
            <person name="Pham P."/>
            <person name="Ruth R."/>
            <person name="San Lucas F."/>
            <person name="Warren J."/>
            <person name="Zhang J."/>
            <person name="Zhao Z."/>
            <person name="Zhou C."/>
            <person name="Zhu D."/>
            <person name="Lee S."/>
            <person name="Bess C."/>
            <person name="Blankenburg K."/>
            <person name="Forbes L."/>
            <person name="Fu Q."/>
            <person name="Gubbala S."/>
            <person name="Hirani K."/>
            <person name="Jayaseelan J.C."/>
            <person name="Lara F."/>
            <person name="Munidasa M."/>
            <person name="Palculict T."/>
            <person name="Patil S."/>
            <person name="Pu L.-L."/>
            <person name="Saada N."/>
            <person name="Tang L."/>
            <person name="Weissenberger G."/>
            <person name="Zhu Y."/>
            <person name="Hemphill L."/>
            <person name="Shang Y."/>
            <person name="Youmans B."/>
            <person name="Ayvaz T."/>
            <person name="Ross M."/>
            <person name="Santibanez J."/>
            <person name="Aqrawi P."/>
            <person name="Gross S."/>
            <person name="Joshi V."/>
            <person name="Fowler G."/>
            <person name="Nazareth L."/>
            <person name="Reid J."/>
            <person name="Worley K."/>
            <person name="Petrosino J."/>
            <person name="Highlander S."/>
            <person name="Gibbs R."/>
        </authorList>
    </citation>
    <scope>NUCLEOTIDE SEQUENCE [LARGE SCALE GENOMIC DNA]</scope>
    <source>
        <strain evidence="3">ATCC 33269</strain>
    </source>
</reference>
<sequence>MKRFAHILLLTFLMATYCQAECRAYRNQQPDTEKQTPIVTNDKVKGNTKYNLRANGTDEQQTPQSVLDDTSERLQTETLRPQRILSNHGPNPQRPNEKLPFGNKHNSLTIKRKSGYGYLLITPIPANASSDYYVFALRHIIR</sequence>
<feature type="region of interest" description="Disordered" evidence="1">
    <location>
        <begin position="28"/>
        <end position="103"/>
    </location>
</feature>
<feature type="chain" id="PRO_5003224069" evidence="2">
    <location>
        <begin position="21"/>
        <end position="142"/>
    </location>
</feature>
<organism evidence="3 4">
    <name type="scientific">Hoylesella oralis ATCC 33269</name>
    <dbReference type="NCBI Taxonomy" id="873533"/>
    <lineage>
        <taxon>Bacteria</taxon>
        <taxon>Pseudomonadati</taxon>
        <taxon>Bacteroidota</taxon>
        <taxon>Bacteroidia</taxon>
        <taxon>Bacteroidales</taxon>
        <taxon>Prevotellaceae</taxon>
        <taxon>Hoylesella</taxon>
    </lineage>
</organism>
<accession>E7RMW8</accession>
<evidence type="ECO:0000256" key="1">
    <source>
        <dbReference type="SAM" id="MobiDB-lite"/>
    </source>
</evidence>
<feature type="compositionally biased region" description="Polar residues" evidence="1">
    <location>
        <begin position="28"/>
        <end position="39"/>
    </location>
</feature>
<keyword evidence="4" id="KW-1185">Reference proteome</keyword>
<feature type="compositionally biased region" description="Polar residues" evidence="1">
    <location>
        <begin position="57"/>
        <end position="68"/>
    </location>
</feature>
<feature type="compositionally biased region" description="Polar residues" evidence="1">
    <location>
        <begin position="76"/>
        <end position="90"/>
    </location>
</feature>
<dbReference type="AlphaFoldDB" id="E7RMW8"/>
<proteinExistence type="predicted"/>
<dbReference type="HOGENOM" id="CLU_1814083_0_0_10"/>
<evidence type="ECO:0000313" key="3">
    <source>
        <dbReference type="EMBL" id="EFZ38099.1"/>
    </source>
</evidence>
<dbReference type="EMBL" id="AEPE02000002">
    <property type="protein sequence ID" value="EFZ38099.1"/>
    <property type="molecule type" value="Genomic_DNA"/>
</dbReference>